<dbReference type="GO" id="GO:0009252">
    <property type="term" value="P:peptidoglycan biosynthetic process"/>
    <property type="evidence" value="ECO:0007669"/>
    <property type="project" value="UniProtKB-KW"/>
</dbReference>
<dbReference type="GO" id="GO:0006508">
    <property type="term" value="P:proteolysis"/>
    <property type="evidence" value="ECO:0007669"/>
    <property type="project" value="UniProtKB-KW"/>
</dbReference>
<evidence type="ECO:0000256" key="7">
    <source>
        <dbReference type="ARBA" id="ARBA00022729"/>
    </source>
</evidence>
<dbReference type="EC" id="3.4.16.4" evidence="4"/>
<comment type="function">
    <text evidence="1">Removes C-terminal D-alanyl residues from sugar-peptide cell wall precursors.</text>
</comment>
<comment type="pathway">
    <text evidence="2">Cell wall biogenesis; peptidoglycan biosynthesis.</text>
</comment>
<evidence type="ECO:0000256" key="11">
    <source>
        <dbReference type="ARBA" id="ARBA00023316"/>
    </source>
</evidence>
<dbReference type="GO" id="GO:0071555">
    <property type="term" value="P:cell wall organization"/>
    <property type="evidence" value="ECO:0007669"/>
    <property type="project" value="UniProtKB-KW"/>
</dbReference>
<feature type="active site" evidence="13">
    <location>
        <position position="153"/>
    </location>
</feature>
<dbReference type="AlphaFoldDB" id="A0AAU7JLN1"/>
<dbReference type="InterPro" id="IPR012907">
    <property type="entry name" value="Peptidase_S11_C"/>
</dbReference>
<feature type="domain" description="Peptidase S11 D-Ala-D-Ala carboxypeptidase A C-terminal" evidence="16">
    <location>
        <begin position="305"/>
        <end position="395"/>
    </location>
</feature>
<dbReference type="InterPro" id="IPR018044">
    <property type="entry name" value="Peptidase_S11"/>
</dbReference>
<evidence type="ECO:0000256" key="4">
    <source>
        <dbReference type="ARBA" id="ARBA00012448"/>
    </source>
</evidence>
<dbReference type="PANTHER" id="PTHR21581">
    <property type="entry name" value="D-ALANYL-D-ALANINE CARBOXYPEPTIDASE"/>
    <property type="match status" value="1"/>
</dbReference>
<reference evidence="17" key="1">
    <citation type="submission" date="2024-05" db="EMBL/GenBank/DDBJ databases">
        <authorList>
            <person name="Kim S."/>
            <person name="Heo J."/>
            <person name="Choi H."/>
            <person name="Choi Y."/>
            <person name="Kwon S.-W."/>
            <person name="Kim Y."/>
        </authorList>
    </citation>
    <scope>NUCLEOTIDE SEQUENCE</scope>
    <source>
        <strain evidence="17">KACC 23698</strain>
    </source>
</reference>
<dbReference type="InterPro" id="IPR015956">
    <property type="entry name" value="Peniciliin-bd_prot_C_sf"/>
</dbReference>
<dbReference type="GO" id="GO:0008360">
    <property type="term" value="P:regulation of cell shape"/>
    <property type="evidence" value="ECO:0007669"/>
    <property type="project" value="UniProtKB-KW"/>
</dbReference>
<dbReference type="GO" id="GO:0009002">
    <property type="term" value="F:serine-type D-Ala-D-Ala carboxypeptidase activity"/>
    <property type="evidence" value="ECO:0007669"/>
    <property type="project" value="UniProtKB-EC"/>
</dbReference>
<feature type="active site" description="Acyl-ester intermediate" evidence="13">
    <location>
        <position position="88"/>
    </location>
</feature>
<evidence type="ECO:0000256" key="3">
    <source>
        <dbReference type="ARBA" id="ARBA00007164"/>
    </source>
</evidence>
<proteinExistence type="inferred from homology"/>
<evidence type="ECO:0000259" key="16">
    <source>
        <dbReference type="SMART" id="SM00936"/>
    </source>
</evidence>
<dbReference type="Pfam" id="PF00768">
    <property type="entry name" value="Peptidase_S11"/>
    <property type="match status" value="1"/>
</dbReference>
<evidence type="ECO:0000256" key="6">
    <source>
        <dbReference type="ARBA" id="ARBA00022670"/>
    </source>
</evidence>
<dbReference type="PANTHER" id="PTHR21581:SF6">
    <property type="entry name" value="TRAFFICKING PROTEIN PARTICLE COMPLEX SUBUNIT 12"/>
    <property type="match status" value="1"/>
</dbReference>
<dbReference type="PRINTS" id="PR00725">
    <property type="entry name" value="DADACBPTASE1"/>
</dbReference>
<comment type="similarity">
    <text evidence="3 15">Belongs to the peptidase S11 family.</text>
</comment>
<feature type="active site" description="Proton acceptor" evidence="13">
    <location>
        <position position="91"/>
    </location>
</feature>
<keyword evidence="10" id="KW-0573">Peptidoglycan synthesis</keyword>
<evidence type="ECO:0000256" key="10">
    <source>
        <dbReference type="ARBA" id="ARBA00022984"/>
    </source>
</evidence>
<evidence type="ECO:0000256" key="12">
    <source>
        <dbReference type="ARBA" id="ARBA00034000"/>
    </source>
</evidence>
<dbReference type="InterPro" id="IPR037167">
    <property type="entry name" value="Peptidase_S11_C_sf"/>
</dbReference>
<keyword evidence="9" id="KW-0133">Cell shape</keyword>
<organism evidence="17">
    <name type="scientific">Alsobacter sp. KACC 23698</name>
    <dbReference type="NCBI Taxonomy" id="3149229"/>
    <lineage>
        <taxon>Bacteria</taxon>
        <taxon>Pseudomonadati</taxon>
        <taxon>Pseudomonadota</taxon>
        <taxon>Alphaproteobacteria</taxon>
        <taxon>Hyphomicrobiales</taxon>
        <taxon>Alsobacteraceae</taxon>
        <taxon>Alsobacter</taxon>
    </lineage>
</organism>
<dbReference type="SMART" id="SM00936">
    <property type="entry name" value="PBP5_C"/>
    <property type="match status" value="1"/>
</dbReference>
<dbReference type="Gene3D" id="2.60.410.10">
    <property type="entry name" value="D-Ala-D-Ala carboxypeptidase, C-terminal domain"/>
    <property type="match status" value="1"/>
</dbReference>
<name>A0AAU7JLN1_9HYPH</name>
<accession>A0AAU7JLN1</accession>
<evidence type="ECO:0000256" key="15">
    <source>
        <dbReference type="RuleBase" id="RU004016"/>
    </source>
</evidence>
<evidence type="ECO:0000256" key="2">
    <source>
        <dbReference type="ARBA" id="ARBA00004752"/>
    </source>
</evidence>
<keyword evidence="8 17" id="KW-0378">Hydrolase</keyword>
<feature type="binding site" evidence="14">
    <location>
        <position position="255"/>
    </location>
    <ligand>
        <name>substrate</name>
    </ligand>
</feature>
<keyword evidence="6" id="KW-0645">Protease</keyword>
<protein>
    <recommendedName>
        <fullName evidence="4">serine-type D-Ala-D-Ala carboxypeptidase</fullName>
        <ecNumber evidence="4">3.4.16.4</ecNumber>
    </recommendedName>
</protein>
<keyword evidence="7" id="KW-0732">Signal</keyword>
<evidence type="ECO:0000256" key="8">
    <source>
        <dbReference type="ARBA" id="ARBA00022801"/>
    </source>
</evidence>
<evidence type="ECO:0000313" key="17">
    <source>
        <dbReference type="EMBL" id="XBO41205.1"/>
    </source>
</evidence>
<dbReference type="EMBL" id="CP157484">
    <property type="protein sequence ID" value="XBO41205.1"/>
    <property type="molecule type" value="Genomic_DNA"/>
</dbReference>
<dbReference type="InterPro" id="IPR001967">
    <property type="entry name" value="Peptidase_S11_N"/>
</dbReference>
<evidence type="ECO:0000256" key="13">
    <source>
        <dbReference type="PIRSR" id="PIRSR618044-1"/>
    </source>
</evidence>
<gene>
    <name evidence="17" type="ORF">ABEG18_10745</name>
</gene>
<dbReference type="Gene3D" id="3.40.710.10">
    <property type="entry name" value="DD-peptidase/beta-lactamase superfamily"/>
    <property type="match status" value="1"/>
</dbReference>
<dbReference type="SUPFAM" id="SSF56601">
    <property type="entry name" value="beta-lactamase/transpeptidase-like"/>
    <property type="match status" value="1"/>
</dbReference>
<dbReference type="InterPro" id="IPR012338">
    <property type="entry name" value="Beta-lactam/transpept-like"/>
</dbReference>
<keyword evidence="5 17" id="KW-0121">Carboxypeptidase</keyword>
<keyword evidence="11" id="KW-0961">Cell wall biogenesis/degradation</keyword>
<evidence type="ECO:0000256" key="5">
    <source>
        <dbReference type="ARBA" id="ARBA00022645"/>
    </source>
</evidence>
<evidence type="ECO:0000256" key="9">
    <source>
        <dbReference type="ARBA" id="ARBA00022960"/>
    </source>
</evidence>
<evidence type="ECO:0000256" key="14">
    <source>
        <dbReference type="PIRSR" id="PIRSR618044-2"/>
    </source>
</evidence>
<sequence>MRWISFDDSGGGPPKGRAPYWRAGMTAALCALLALAGVAISIEPVRAQQQGGAQQGFQTSAPYAILMDFESGAVLYEKAADELMVPASMAKLMTIELLFKALAEGKVKPDDEFLISESAWRRGGGPSGGSSMFAALNSRVKISDLIPGIAVQSGNDAAIAVAEGLAGSEGAFASRMTARARELGMTKSTFTNATGLPDPDQRVTARELAILAHHIIKTYPEQYKVFALREFTWNKIRQQNRNPLLTLDVGADGLKTGNVGESGFGLVGSAVQNGQRLIVVVNGLKTSKDRSEEARRILNWGFRSFEAKEVFPAGAAVGEAKVFGGQPGSVRLVAGGPVKVLTPRGSTERLSGRIVYQGPLRPPVKAGQEIGRMRIMRGETQVLDLPVYADEASEPGSLTKRAMDAATEFAVGFVRSKFQKSGS</sequence>
<evidence type="ECO:0000256" key="1">
    <source>
        <dbReference type="ARBA" id="ARBA00003217"/>
    </source>
</evidence>
<dbReference type="Pfam" id="PF07943">
    <property type="entry name" value="PBP5_C"/>
    <property type="match status" value="1"/>
</dbReference>
<comment type="catalytic activity">
    <reaction evidence="12">
        <text>Preferential cleavage: (Ac)2-L-Lys-D-Ala-|-D-Ala. Also transpeptidation of peptidyl-alanyl moieties that are N-acyl substituents of D-alanine.</text>
        <dbReference type="EC" id="3.4.16.4"/>
    </reaction>
</comment>
<dbReference type="SUPFAM" id="SSF69189">
    <property type="entry name" value="Penicillin-binding protein associated domain"/>
    <property type="match status" value="1"/>
</dbReference>